<dbReference type="OrthoDB" id="1560166at2759"/>
<dbReference type="SMART" id="SM00829">
    <property type="entry name" value="PKS_ER"/>
    <property type="match status" value="1"/>
</dbReference>
<dbReference type="InterPro" id="IPR013154">
    <property type="entry name" value="ADH-like_N"/>
</dbReference>
<dbReference type="InterPro" id="IPR011032">
    <property type="entry name" value="GroES-like_sf"/>
</dbReference>
<comment type="similarity">
    <text evidence="2">Belongs to the zinc-containing alcohol dehydrogenase family.</text>
</comment>
<evidence type="ECO:0000256" key="1">
    <source>
        <dbReference type="ARBA" id="ARBA00001947"/>
    </source>
</evidence>
<dbReference type="Pfam" id="PF08240">
    <property type="entry name" value="ADH_N"/>
    <property type="match status" value="1"/>
</dbReference>
<dbReference type="PANTHER" id="PTHR42940:SF8">
    <property type="entry name" value="VACUOLAR PROTEIN SORTING-ASSOCIATED PROTEIN 11"/>
    <property type="match status" value="1"/>
</dbReference>
<evidence type="ECO:0000313" key="8">
    <source>
        <dbReference type="Proteomes" id="UP000019478"/>
    </source>
</evidence>
<dbReference type="Gene3D" id="3.90.180.10">
    <property type="entry name" value="Medium-chain alcohol dehydrogenases, catalytic domain"/>
    <property type="match status" value="1"/>
</dbReference>
<keyword evidence="4" id="KW-0862">Zinc</keyword>
<dbReference type="PANTHER" id="PTHR42940">
    <property type="entry name" value="ALCOHOL DEHYDROGENASE 1-RELATED"/>
    <property type="match status" value="1"/>
</dbReference>
<comment type="caution">
    <text evidence="7">The sequence shown here is derived from an EMBL/GenBank/DDBJ whole genome shotgun (WGS) entry which is preliminary data.</text>
</comment>
<feature type="domain" description="Enoyl reductase (ER)" evidence="6">
    <location>
        <begin position="8"/>
        <end position="330"/>
    </location>
</feature>
<organism evidence="7 8">
    <name type="scientific">Capronia epimyces CBS 606.96</name>
    <dbReference type="NCBI Taxonomy" id="1182542"/>
    <lineage>
        <taxon>Eukaryota</taxon>
        <taxon>Fungi</taxon>
        <taxon>Dikarya</taxon>
        <taxon>Ascomycota</taxon>
        <taxon>Pezizomycotina</taxon>
        <taxon>Eurotiomycetes</taxon>
        <taxon>Chaetothyriomycetidae</taxon>
        <taxon>Chaetothyriales</taxon>
        <taxon>Herpotrichiellaceae</taxon>
        <taxon>Capronia</taxon>
    </lineage>
</organism>
<dbReference type="eggNOG" id="KOG0023">
    <property type="taxonomic scope" value="Eukaryota"/>
</dbReference>
<dbReference type="GeneID" id="19167338"/>
<dbReference type="InterPro" id="IPR020843">
    <property type="entry name" value="ER"/>
</dbReference>
<dbReference type="InterPro" id="IPR036291">
    <property type="entry name" value="NAD(P)-bd_dom_sf"/>
</dbReference>
<gene>
    <name evidence="7" type="ORF">A1O3_03210</name>
</gene>
<dbReference type="GO" id="GO:0016491">
    <property type="term" value="F:oxidoreductase activity"/>
    <property type="evidence" value="ECO:0007669"/>
    <property type="project" value="UniProtKB-KW"/>
</dbReference>
<dbReference type="Proteomes" id="UP000019478">
    <property type="component" value="Unassembled WGS sequence"/>
</dbReference>
<name>W9YLL9_9EURO</name>
<evidence type="ECO:0000256" key="4">
    <source>
        <dbReference type="ARBA" id="ARBA00022833"/>
    </source>
</evidence>
<dbReference type="InterPro" id="IPR013149">
    <property type="entry name" value="ADH-like_C"/>
</dbReference>
<dbReference type="HOGENOM" id="CLU_026673_20_1_1"/>
<dbReference type="Pfam" id="PF00107">
    <property type="entry name" value="ADH_zinc_N"/>
    <property type="match status" value="1"/>
</dbReference>
<accession>W9YLL9</accession>
<dbReference type="GO" id="GO:0046872">
    <property type="term" value="F:metal ion binding"/>
    <property type="evidence" value="ECO:0007669"/>
    <property type="project" value="UniProtKB-KW"/>
</dbReference>
<keyword evidence="5" id="KW-0560">Oxidoreductase</keyword>
<dbReference type="STRING" id="1182542.W9YLL9"/>
<dbReference type="SUPFAM" id="SSF50129">
    <property type="entry name" value="GroES-like"/>
    <property type="match status" value="1"/>
</dbReference>
<protein>
    <recommendedName>
        <fullName evidence="6">Enoyl reductase (ER) domain-containing protein</fullName>
    </recommendedName>
</protein>
<comment type="cofactor">
    <cofactor evidence="1">
        <name>Zn(2+)</name>
        <dbReference type="ChEBI" id="CHEBI:29105"/>
    </cofactor>
</comment>
<dbReference type="RefSeq" id="XP_007731538.1">
    <property type="nucleotide sequence ID" value="XM_007733348.1"/>
</dbReference>
<reference evidence="7 8" key="1">
    <citation type="submission" date="2013-03" db="EMBL/GenBank/DDBJ databases">
        <title>The Genome Sequence of Capronia epimyces CBS 606.96.</title>
        <authorList>
            <consortium name="The Broad Institute Genomics Platform"/>
            <person name="Cuomo C."/>
            <person name="de Hoog S."/>
            <person name="Gorbushina A."/>
            <person name="Walker B."/>
            <person name="Young S.K."/>
            <person name="Zeng Q."/>
            <person name="Gargeya S."/>
            <person name="Fitzgerald M."/>
            <person name="Haas B."/>
            <person name="Abouelleil A."/>
            <person name="Allen A.W."/>
            <person name="Alvarado L."/>
            <person name="Arachchi H.M."/>
            <person name="Berlin A.M."/>
            <person name="Chapman S.B."/>
            <person name="Gainer-Dewar J."/>
            <person name="Goldberg J."/>
            <person name="Griggs A."/>
            <person name="Gujja S."/>
            <person name="Hansen M."/>
            <person name="Howarth C."/>
            <person name="Imamovic A."/>
            <person name="Ireland A."/>
            <person name="Larimer J."/>
            <person name="McCowan C."/>
            <person name="Murphy C."/>
            <person name="Pearson M."/>
            <person name="Poon T.W."/>
            <person name="Priest M."/>
            <person name="Roberts A."/>
            <person name="Saif S."/>
            <person name="Shea T."/>
            <person name="Sisk P."/>
            <person name="Sykes S."/>
            <person name="Wortman J."/>
            <person name="Nusbaum C."/>
            <person name="Birren B."/>
        </authorList>
    </citation>
    <scope>NUCLEOTIDE SEQUENCE [LARGE SCALE GENOMIC DNA]</scope>
    <source>
        <strain evidence="7 8">CBS 606.96</strain>
    </source>
</reference>
<dbReference type="AlphaFoldDB" id="W9YLL9"/>
<keyword evidence="3" id="KW-0479">Metal-binding</keyword>
<evidence type="ECO:0000256" key="3">
    <source>
        <dbReference type="ARBA" id="ARBA00022723"/>
    </source>
</evidence>
<proteinExistence type="inferred from homology"/>
<evidence type="ECO:0000256" key="2">
    <source>
        <dbReference type="ARBA" id="ARBA00008072"/>
    </source>
</evidence>
<evidence type="ECO:0000256" key="5">
    <source>
        <dbReference type="ARBA" id="ARBA00023002"/>
    </source>
</evidence>
<dbReference type="EMBL" id="AMGY01000002">
    <property type="protein sequence ID" value="EXJ90141.1"/>
    <property type="molecule type" value="Genomic_DNA"/>
</dbReference>
<evidence type="ECO:0000313" key="7">
    <source>
        <dbReference type="EMBL" id="EXJ90141.1"/>
    </source>
</evidence>
<dbReference type="SUPFAM" id="SSF51735">
    <property type="entry name" value="NAD(P)-binding Rossmann-fold domains"/>
    <property type="match status" value="1"/>
</dbReference>
<dbReference type="Gene3D" id="3.40.50.720">
    <property type="entry name" value="NAD(P)-binding Rossmann-like Domain"/>
    <property type="match status" value="1"/>
</dbReference>
<sequence length="332" mass="35003">MSRPQLHGELEVQDDIPVPEPEGSEFLVKISANSLCNSDLAGIAGYTGSTPPYVPGHEPVGRIVKRGPATPSSFQVGDRVGFMPGSRVCSSCRSCLLGNHRFCKSRTNFGFSGMFGGFSEYSLVDPVSAVKIPDGLTDEEAAPLLCAGVTAYGAVKKAAQYQTPGTLLNVVGCGGVGHLVIQYATKMGFDVQAFDVAEDKLELAKKCGAKFALDSSQPDAAEAAEKAVCTIVVSGVSAAYDFAFKVTSHHGKVIAIGVPHSPTAVNILDLVLRDISLIATNQGTKDELYSCLQLAAARGIKPIYEKHDINTINQGIADMTAGKIVGRYVYSI</sequence>
<keyword evidence="8" id="KW-1185">Reference proteome</keyword>
<evidence type="ECO:0000259" key="6">
    <source>
        <dbReference type="SMART" id="SM00829"/>
    </source>
</evidence>